<evidence type="ECO:0000256" key="8">
    <source>
        <dbReference type="PROSITE-ProRule" id="PRU00552"/>
    </source>
</evidence>
<dbReference type="InterPro" id="IPR050079">
    <property type="entry name" value="DEAD_box_RNA_helicase"/>
</dbReference>
<comment type="function">
    <text evidence="7">DEAD-box RNA helicase involved in ribosome assembly. Has RNA-dependent ATPase activity and unwinds double-stranded RNA.</text>
</comment>
<feature type="domain" description="Helicase ATP-binding" evidence="10">
    <location>
        <begin position="32"/>
        <end position="206"/>
    </location>
</feature>
<organism evidence="13 14">
    <name type="scientific">Litorilituus lipolyticus</name>
    <dbReference type="NCBI Taxonomy" id="2491017"/>
    <lineage>
        <taxon>Bacteria</taxon>
        <taxon>Pseudomonadati</taxon>
        <taxon>Pseudomonadota</taxon>
        <taxon>Gammaproteobacteria</taxon>
        <taxon>Alteromonadales</taxon>
        <taxon>Colwelliaceae</taxon>
        <taxon>Litorilituus</taxon>
    </lineage>
</organism>
<dbReference type="GO" id="GO:0003724">
    <property type="term" value="F:RNA helicase activity"/>
    <property type="evidence" value="ECO:0007669"/>
    <property type="project" value="UniProtKB-UniRule"/>
</dbReference>
<accession>A0A502L5V3</accession>
<keyword evidence="2 7" id="KW-0547">Nucleotide-binding</keyword>
<dbReference type="SMART" id="SM00490">
    <property type="entry name" value="HELICc"/>
    <property type="match status" value="1"/>
</dbReference>
<dbReference type="HAMAP" id="MF_00968">
    <property type="entry name" value="DEAD_helicase_RhlE"/>
    <property type="match status" value="1"/>
</dbReference>
<dbReference type="Pfam" id="PF00271">
    <property type="entry name" value="Helicase_C"/>
    <property type="match status" value="1"/>
</dbReference>
<dbReference type="InterPro" id="IPR044742">
    <property type="entry name" value="DEAD/DEAH_RhlB"/>
</dbReference>
<dbReference type="InterPro" id="IPR014014">
    <property type="entry name" value="RNA_helicase_DEAD_Q_motif"/>
</dbReference>
<dbReference type="PROSITE" id="PS51194">
    <property type="entry name" value="HELICASE_CTER"/>
    <property type="match status" value="1"/>
</dbReference>
<evidence type="ECO:0000256" key="9">
    <source>
        <dbReference type="SAM" id="MobiDB-lite"/>
    </source>
</evidence>
<evidence type="ECO:0000256" key="6">
    <source>
        <dbReference type="ARBA" id="ARBA00047984"/>
    </source>
</evidence>
<keyword evidence="3 7" id="KW-0378">Hydrolase</keyword>
<comment type="caution">
    <text evidence="13">The sequence shown here is derived from an EMBL/GenBank/DDBJ whole genome shotgun (WGS) entry which is preliminary data.</text>
</comment>
<dbReference type="InterPro" id="IPR011545">
    <property type="entry name" value="DEAD/DEAH_box_helicase_dom"/>
</dbReference>
<evidence type="ECO:0000259" key="10">
    <source>
        <dbReference type="PROSITE" id="PS51192"/>
    </source>
</evidence>
<keyword evidence="5 7" id="KW-0067">ATP-binding</keyword>
<dbReference type="PANTHER" id="PTHR47959">
    <property type="entry name" value="ATP-DEPENDENT RNA HELICASE RHLE-RELATED"/>
    <property type="match status" value="1"/>
</dbReference>
<name>A0A502L5V3_9GAMM</name>
<dbReference type="PROSITE" id="PS51195">
    <property type="entry name" value="Q_MOTIF"/>
    <property type="match status" value="1"/>
</dbReference>
<evidence type="ECO:0000256" key="5">
    <source>
        <dbReference type="ARBA" id="ARBA00022840"/>
    </source>
</evidence>
<reference evidence="13 14" key="1">
    <citation type="submission" date="2019-01" db="EMBL/GenBank/DDBJ databases">
        <title>Litorilituus lipolytica sp. nov., isolated from intertidal sand of the Yellow Sea in China.</title>
        <authorList>
            <person name="Liu A."/>
        </authorList>
    </citation>
    <scope>NUCLEOTIDE SEQUENCE [LARGE SCALE GENOMIC DNA]</scope>
    <source>
        <strain evidence="13 14">RZ04</strain>
    </source>
</reference>
<dbReference type="GO" id="GO:0009266">
    <property type="term" value="P:response to temperature stimulus"/>
    <property type="evidence" value="ECO:0007669"/>
    <property type="project" value="UniProtKB-ARBA"/>
</dbReference>
<dbReference type="EC" id="3.6.4.13" evidence="7"/>
<feature type="short sequence motif" description="Q motif" evidence="8">
    <location>
        <begin position="1"/>
        <end position="29"/>
    </location>
</feature>
<comment type="subcellular location">
    <subcellularLocation>
        <location evidence="7">Cytoplasm</location>
    </subcellularLocation>
</comment>
<keyword evidence="1 7" id="KW-0963">Cytoplasm</keyword>
<keyword evidence="7" id="KW-0690">Ribosome biogenesis</keyword>
<gene>
    <name evidence="7" type="primary">rhlE</name>
    <name evidence="13" type="ORF">EPA86_00860</name>
</gene>
<dbReference type="GO" id="GO:0005829">
    <property type="term" value="C:cytosol"/>
    <property type="evidence" value="ECO:0007669"/>
    <property type="project" value="TreeGrafter"/>
</dbReference>
<dbReference type="GO" id="GO:0042255">
    <property type="term" value="P:ribosome assembly"/>
    <property type="evidence" value="ECO:0007669"/>
    <property type="project" value="InterPro"/>
</dbReference>
<dbReference type="InterPro" id="IPR027417">
    <property type="entry name" value="P-loop_NTPase"/>
</dbReference>
<feature type="compositionally biased region" description="Basic residues" evidence="9">
    <location>
        <begin position="443"/>
        <end position="459"/>
    </location>
</feature>
<evidence type="ECO:0000259" key="12">
    <source>
        <dbReference type="PROSITE" id="PS51195"/>
    </source>
</evidence>
<evidence type="ECO:0000313" key="14">
    <source>
        <dbReference type="Proteomes" id="UP000315303"/>
    </source>
</evidence>
<dbReference type="InterPro" id="IPR000629">
    <property type="entry name" value="RNA-helicase_DEAD-box_CS"/>
</dbReference>
<dbReference type="PROSITE" id="PS51192">
    <property type="entry name" value="HELICASE_ATP_BIND_1"/>
    <property type="match status" value="1"/>
</dbReference>
<dbReference type="CDD" id="cd18787">
    <property type="entry name" value="SF2_C_DEAD"/>
    <property type="match status" value="1"/>
</dbReference>
<evidence type="ECO:0000259" key="11">
    <source>
        <dbReference type="PROSITE" id="PS51194"/>
    </source>
</evidence>
<dbReference type="GO" id="GO:0005524">
    <property type="term" value="F:ATP binding"/>
    <property type="evidence" value="ECO:0007669"/>
    <property type="project" value="UniProtKB-UniRule"/>
</dbReference>
<dbReference type="EMBL" id="SAWY01000001">
    <property type="protein sequence ID" value="TPH19310.1"/>
    <property type="molecule type" value="Genomic_DNA"/>
</dbReference>
<feature type="compositionally biased region" description="Basic residues" evidence="9">
    <location>
        <begin position="387"/>
        <end position="402"/>
    </location>
</feature>
<dbReference type="PROSITE" id="PS00039">
    <property type="entry name" value="DEAD_ATP_HELICASE"/>
    <property type="match status" value="1"/>
</dbReference>
<feature type="compositionally biased region" description="Basic and acidic residues" evidence="9">
    <location>
        <begin position="403"/>
        <end position="412"/>
    </location>
</feature>
<dbReference type="Pfam" id="PF00270">
    <property type="entry name" value="DEAD"/>
    <property type="match status" value="1"/>
</dbReference>
<dbReference type="Gene3D" id="3.40.50.300">
    <property type="entry name" value="P-loop containing nucleotide triphosphate hydrolases"/>
    <property type="match status" value="2"/>
</dbReference>
<feature type="domain" description="DEAD-box RNA helicase Q" evidence="12">
    <location>
        <begin position="1"/>
        <end position="29"/>
    </location>
</feature>
<dbReference type="InterPro" id="IPR014001">
    <property type="entry name" value="Helicase_ATP-bd"/>
</dbReference>
<dbReference type="GO" id="GO:0003676">
    <property type="term" value="F:nucleic acid binding"/>
    <property type="evidence" value="ECO:0007669"/>
    <property type="project" value="InterPro"/>
</dbReference>
<evidence type="ECO:0000256" key="4">
    <source>
        <dbReference type="ARBA" id="ARBA00022806"/>
    </source>
</evidence>
<dbReference type="InterPro" id="IPR028622">
    <property type="entry name" value="DEAD_helicase_RhlE"/>
</dbReference>
<dbReference type="RefSeq" id="WP_140600940.1">
    <property type="nucleotide sequence ID" value="NZ_SAWY01000001.1"/>
</dbReference>
<dbReference type="PANTHER" id="PTHR47959:SF13">
    <property type="entry name" value="ATP-DEPENDENT RNA HELICASE RHLE"/>
    <property type="match status" value="1"/>
</dbReference>
<keyword evidence="4 7" id="KW-0347">Helicase</keyword>
<dbReference type="SUPFAM" id="SSF52540">
    <property type="entry name" value="P-loop containing nucleoside triphosphate hydrolases"/>
    <property type="match status" value="1"/>
</dbReference>
<dbReference type="GO" id="GO:0016887">
    <property type="term" value="F:ATP hydrolysis activity"/>
    <property type="evidence" value="ECO:0007669"/>
    <property type="project" value="RHEA"/>
</dbReference>
<feature type="region of interest" description="Disordered" evidence="9">
    <location>
        <begin position="385"/>
        <end position="459"/>
    </location>
</feature>
<proteinExistence type="inferred from homology"/>
<evidence type="ECO:0000256" key="7">
    <source>
        <dbReference type="HAMAP-Rule" id="MF_00968"/>
    </source>
</evidence>
<sequence>MSFTSLGLSEPILKAVAEQGYETPSPIQAQAIPAVISGRDVMAAAQTGTGKTAGFTLPLLERLIKGNRVQSNNVRALVLTPTRELAAQVNESIETYSKYVNLNATVVFGGVKINPQMMRLRQGVDVLVATPGRLLDLYNQNAVKFSQLEVLVLDEADRMLDMGFLRDIKKILALLPQQRQNLLFSATFSADIRALAKGLVNKPLEISVNPENSTAEKVTQWITAVDKKRKPAVLSYLIKENNWQQVLVFTKTKHGANKLTRFLEAEGLTAAAIHGNKSQGARTKALAAFKEGTVQILVATDIAARGIDIDLLPQVVNFELPNVPEDYVHRIGRTARAGNTGQAVSLVCADELPLLWDVEHVIQQHIERKVLEKFIPVNELGESRPIRPLKAKKPKKPKKPKAAKVEHKDGQRSGENASGHQVRTPKKRGQVNAAQPKANKPSSKARRRKSNPKNKNTHQ</sequence>
<evidence type="ECO:0000313" key="13">
    <source>
        <dbReference type="EMBL" id="TPH19310.1"/>
    </source>
</evidence>
<dbReference type="SMART" id="SM00487">
    <property type="entry name" value="DEXDc"/>
    <property type="match status" value="1"/>
</dbReference>
<protein>
    <recommendedName>
        <fullName evidence="7">ATP-dependent RNA helicase RhlE</fullName>
        <ecNumber evidence="7">3.6.4.13</ecNumber>
    </recommendedName>
</protein>
<comment type="similarity">
    <text evidence="7">Belongs to the DEAD box helicase family. RhlE subfamily.</text>
</comment>
<dbReference type="Proteomes" id="UP000315303">
    <property type="component" value="Unassembled WGS sequence"/>
</dbReference>
<evidence type="ECO:0000256" key="3">
    <source>
        <dbReference type="ARBA" id="ARBA00022801"/>
    </source>
</evidence>
<evidence type="ECO:0000256" key="2">
    <source>
        <dbReference type="ARBA" id="ARBA00022741"/>
    </source>
</evidence>
<keyword evidence="14" id="KW-1185">Reference proteome</keyword>
<dbReference type="InterPro" id="IPR001650">
    <property type="entry name" value="Helicase_C-like"/>
</dbReference>
<comment type="catalytic activity">
    <reaction evidence="6 7">
        <text>ATP + H2O = ADP + phosphate + H(+)</text>
        <dbReference type="Rhea" id="RHEA:13065"/>
        <dbReference type="ChEBI" id="CHEBI:15377"/>
        <dbReference type="ChEBI" id="CHEBI:15378"/>
        <dbReference type="ChEBI" id="CHEBI:30616"/>
        <dbReference type="ChEBI" id="CHEBI:43474"/>
        <dbReference type="ChEBI" id="CHEBI:456216"/>
        <dbReference type="EC" id="3.6.4.13"/>
    </reaction>
</comment>
<evidence type="ECO:0000256" key="1">
    <source>
        <dbReference type="ARBA" id="ARBA00022490"/>
    </source>
</evidence>
<dbReference type="FunFam" id="3.40.50.300:FF:000108">
    <property type="entry name" value="ATP-dependent RNA helicase RhlE"/>
    <property type="match status" value="1"/>
</dbReference>
<dbReference type="AlphaFoldDB" id="A0A502L5V3"/>
<feature type="domain" description="Helicase C-terminal" evidence="11">
    <location>
        <begin position="217"/>
        <end position="381"/>
    </location>
</feature>
<dbReference type="CDD" id="cd00268">
    <property type="entry name" value="DEADc"/>
    <property type="match status" value="1"/>
</dbReference>
<dbReference type="OrthoDB" id="8520957at2"/>
<dbReference type="FunFam" id="3.40.50.300:FF:000468">
    <property type="entry name" value="ATP-dependent RNA helicase RhlE"/>
    <property type="match status" value="1"/>
</dbReference>